<accession>A0A8X7VKM2</accession>
<dbReference type="AlphaFoldDB" id="A0A8X7VKM2"/>
<dbReference type="EMBL" id="JAAMPC010000005">
    <property type="protein sequence ID" value="KAG2312868.1"/>
    <property type="molecule type" value="Genomic_DNA"/>
</dbReference>
<comment type="caution">
    <text evidence="2">The sequence shown here is derived from an EMBL/GenBank/DDBJ whole genome shotgun (WGS) entry which is preliminary data.</text>
</comment>
<evidence type="ECO:0000313" key="2">
    <source>
        <dbReference type="EMBL" id="KAG2312868.1"/>
    </source>
</evidence>
<dbReference type="Proteomes" id="UP000886595">
    <property type="component" value="Unassembled WGS sequence"/>
</dbReference>
<evidence type="ECO:0000313" key="3">
    <source>
        <dbReference type="Proteomes" id="UP000886595"/>
    </source>
</evidence>
<feature type="region of interest" description="Disordered" evidence="1">
    <location>
        <begin position="27"/>
        <end position="93"/>
    </location>
</feature>
<sequence length="125" mass="13908">MKNQLRKSQYQVFQMFCGSLVSKSGSLPFPTSDTLAPTQVSPANNNHDPPSSLRPNKVSTPGSDSSVTPRMQHQEEDIPDVPDRGSNVESPTKIMMLTRHNAGKARDKKQFLRDCLKTFSVTLVY</sequence>
<name>A0A8X7VKM2_BRACI</name>
<keyword evidence="3" id="KW-1185">Reference proteome</keyword>
<proteinExistence type="predicted"/>
<gene>
    <name evidence="2" type="ORF">Bca52824_024425</name>
</gene>
<organism evidence="2 3">
    <name type="scientific">Brassica carinata</name>
    <name type="common">Ethiopian mustard</name>
    <name type="synonym">Abyssinian cabbage</name>
    <dbReference type="NCBI Taxonomy" id="52824"/>
    <lineage>
        <taxon>Eukaryota</taxon>
        <taxon>Viridiplantae</taxon>
        <taxon>Streptophyta</taxon>
        <taxon>Embryophyta</taxon>
        <taxon>Tracheophyta</taxon>
        <taxon>Spermatophyta</taxon>
        <taxon>Magnoliopsida</taxon>
        <taxon>eudicotyledons</taxon>
        <taxon>Gunneridae</taxon>
        <taxon>Pentapetalae</taxon>
        <taxon>rosids</taxon>
        <taxon>malvids</taxon>
        <taxon>Brassicales</taxon>
        <taxon>Brassicaceae</taxon>
        <taxon>Brassiceae</taxon>
        <taxon>Brassica</taxon>
    </lineage>
</organism>
<protein>
    <submittedName>
        <fullName evidence="2">Uncharacterized protein</fullName>
    </submittedName>
</protein>
<reference evidence="2 3" key="1">
    <citation type="submission" date="2020-02" db="EMBL/GenBank/DDBJ databases">
        <authorList>
            <person name="Ma Q."/>
            <person name="Huang Y."/>
            <person name="Song X."/>
            <person name="Pei D."/>
        </authorList>
    </citation>
    <scope>NUCLEOTIDE SEQUENCE [LARGE SCALE GENOMIC DNA]</scope>
    <source>
        <strain evidence="2">Sxm20200214</strain>
        <tissue evidence="2">Leaf</tissue>
    </source>
</reference>
<feature type="compositionally biased region" description="Polar residues" evidence="1">
    <location>
        <begin position="27"/>
        <end position="71"/>
    </location>
</feature>
<evidence type="ECO:0000256" key="1">
    <source>
        <dbReference type="SAM" id="MobiDB-lite"/>
    </source>
</evidence>